<keyword evidence="9 12" id="KW-0067">ATP-binding</keyword>
<dbReference type="Pfam" id="PF00954">
    <property type="entry name" value="S_locus_glycop"/>
    <property type="match status" value="1"/>
</dbReference>
<keyword evidence="18" id="KW-1185">Reference proteome</keyword>
<dbReference type="GO" id="GO:0005886">
    <property type="term" value="C:plasma membrane"/>
    <property type="evidence" value="ECO:0007669"/>
    <property type="project" value="UniProtKB-SubCell"/>
</dbReference>
<evidence type="ECO:0000256" key="5">
    <source>
        <dbReference type="ARBA" id="ARBA00022729"/>
    </source>
</evidence>
<sequence length="795" mass="89690">ICLLHRPSWDQGHGPGALIPYSLPASTPFLVSRSASLVSPGGVFELGFFSCGGDGWYFGIWYKKIPKRMRTYVWVGNRDKPVYNSNATLEISGANLVLRDNIRIIWDTQRKKERSPKLVAELMANGNLVLRYSQSMDPRDYLWQSFDNPTDTLLPGMKLISSKVPNYASRRYLTSWKASNDPAKGDYIFGLNGDKFPRLFISRGEDVTKVYRSGGWNGVQFADLPMVFSSTNQDGVTFLYQDNDLYSIVTLTSEGQLQWKSWSQTSHKWILRWTAPNSGCDRYNYCGSNNYCDADMYCIRKTPISCSSNRFSLLTKLKLPDTMDAKQYSTHEKKSCRDLCISDCHCTAYTMIIYQNGTLSSTCVTWSENLVDVKKYTEGGQDLYIRLYGEKKSKSRLIIGLSLGSTATVIVIIIMLLVYIWKKKQKLARATEMDENVIMESQSEENIFGAEDIETPQLPPMDFGTILRATENFSDANEIGHGGFGTVYKGRLPSGQEIAVKKLSAISRQGIVEFKTEVMLIANLQHINLVRLVGWSVHKDERVLVYEYLENGSLQQRLFGGGQNSCELNWQTRFNIIKGIAQGLAYMQQGSRDMIIHRDLKPGNILLDRGMVPKISDFGLARICNRREREANTTKPSGTFGYMSPEYAESGSYSTKSDIFSFGVMLLEIVSGKENRTFSYSLCNTNLLSYMWTKWHDENWEDTVDQTIREYSSSIQKQQVQRCLEVGLLCVQQDAEDRPNMSSVLMMLVNDTAGIPSPKLPGFYKADGGHNDISITSGSSSTAIKYSSSTSHLSY</sequence>
<evidence type="ECO:0000256" key="13">
    <source>
        <dbReference type="SAM" id="Phobius"/>
    </source>
</evidence>
<dbReference type="InterPro" id="IPR001480">
    <property type="entry name" value="Bulb-type_lectin_dom"/>
</dbReference>
<evidence type="ECO:0000313" key="18">
    <source>
        <dbReference type="Proteomes" id="UP000029121"/>
    </source>
</evidence>
<keyword evidence="4" id="KW-0808">Transferase</keyword>
<evidence type="ECO:0000256" key="6">
    <source>
        <dbReference type="ARBA" id="ARBA00022734"/>
    </source>
</evidence>
<dbReference type="PROSITE" id="PS00107">
    <property type="entry name" value="PROTEIN_KINASE_ATP"/>
    <property type="match status" value="1"/>
</dbReference>
<evidence type="ECO:0000256" key="12">
    <source>
        <dbReference type="PROSITE-ProRule" id="PRU10141"/>
    </source>
</evidence>
<dbReference type="AlphaFoldDB" id="R0HWX1"/>
<dbReference type="EMBL" id="KB870808">
    <property type="protein sequence ID" value="EOA28563.1"/>
    <property type="molecule type" value="Genomic_DNA"/>
</dbReference>
<dbReference type="PROSITE" id="PS50927">
    <property type="entry name" value="BULB_LECTIN"/>
    <property type="match status" value="1"/>
</dbReference>
<dbReference type="CDD" id="cd01098">
    <property type="entry name" value="PAN_AP_plant"/>
    <property type="match status" value="1"/>
</dbReference>
<keyword evidence="13" id="KW-1133">Transmembrane helix</keyword>
<keyword evidence="2" id="KW-1003">Cell membrane</keyword>
<dbReference type="InterPro" id="IPR000719">
    <property type="entry name" value="Prot_kinase_dom"/>
</dbReference>
<dbReference type="PANTHER" id="PTHR27002">
    <property type="entry name" value="RECEPTOR-LIKE SERINE/THREONINE-PROTEIN KINASE SD1-8"/>
    <property type="match status" value="1"/>
</dbReference>
<keyword evidence="6" id="KW-0430">Lectin</keyword>
<evidence type="ECO:0000256" key="8">
    <source>
        <dbReference type="ARBA" id="ARBA00022777"/>
    </source>
</evidence>
<dbReference type="Proteomes" id="UP000029121">
    <property type="component" value="Unassembled WGS sequence"/>
</dbReference>
<dbReference type="InterPro" id="IPR001245">
    <property type="entry name" value="Ser-Thr/Tyr_kinase_cat_dom"/>
</dbReference>
<dbReference type="Gene3D" id="2.90.10.10">
    <property type="entry name" value="Bulb-type lectin domain"/>
    <property type="match status" value="1"/>
</dbReference>
<accession>R0HWX1</accession>
<gene>
    <name evidence="17" type="ORF">CARUB_v10024781mg</name>
</gene>
<evidence type="ECO:0000259" key="14">
    <source>
        <dbReference type="PROSITE" id="PS50011"/>
    </source>
</evidence>
<dbReference type="PANTHER" id="PTHR27002:SF1097">
    <property type="entry name" value="RECEPTOR-LIKE SERINE_THREONINE-PROTEIN KINASE"/>
    <property type="match status" value="1"/>
</dbReference>
<keyword evidence="13" id="KW-0812">Transmembrane</keyword>
<dbReference type="eggNOG" id="ENOG502QS2H">
    <property type="taxonomic scope" value="Eukaryota"/>
</dbReference>
<evidence type="ECO:0000256" key="1">
    <source>
        <dbReference type="ARBA" id="ARBA00004251"/>
    </source>
</evidence>
<evidence type="ECO:0000313" key="17">
    <source>
        <dbReference type="EMBL" id="EOA28563.1"/>
    </source>
</evidence>
<dbReference type="SUPFAM" id="SSF51110">
    <property type="entry name" value="alpha-D-mannose-specific plant lectins"/>
    <property type="match status" value="1"/>
</dbReference>
<dbReference type="InterPro" id="IPR008271">
    <property type="entry name" value="Ser/Thr_kinase_AS"/>
</dbReference>
<dbReference type="Pfam" id="PF07714">
    <property type="entry name" value="PK_Tyr_Ser-Thr"/>
    <property type="match status" value="1"/>
</dbReference>
<dbReference type="PROSITE" id="PS50011">
    <property type="entry name" value="PROTEIN_KINASE_DOM"/>
    <property type="match status" value="1"/>
</dbReference>
<dbReference type="FunFam" id="3.30.200.20:FF:001238">
    <property type="entry name" value="Os08g0179000 protein"/>
    <property type="match status" value="1"/>
</dbReference>
<feature type="domain" description="Apple" evidence="16">
    <location>
        <begin position="306"/>
        <end position="388"/>
    </location>
</feature>
<dbReference type="SMART" id="SM00108">
    <property type="entry name" value="B_lectin"/>
    <property type="match status" value="1"/>
</dbReference>
<keyword evidence="8" id="KW-0418">Kinase</keyword>
<evidence type="ECO:0000256" key="11">
    <source>
        <dbReference type="ARBA" id="ARBA00023180"/>
    </source>
</evidence>
<dbReference type="PROSITE" id="PS50948">
    <property type="entry name" value="PAN"/>
    <property type="match status" value="1"/>
</dbReference>
<evidence type="ECO:0000256" key="9">
    <source>
        <dbReference type="ARBA" id="ARBA00022840"/>
    </source>
</evidence>
<dbReference type="SUPFAM" id="SSF56112">
    <property type="entry name" value="Protein kinase-like (PK-like)"/>
    <property type="match status" value="1"/>
</dbReference>
<feature type="transmembrane region" description="Helical" evidence="13">
    <location>
        <begin position="397"/>
        <end position="421"/>
    </location>
</feature>
<dbReference type="GO" id="GO:0030246">
    <property type="term" value="F:carbohydrate binding"/>
    <property type="evidence" value="ECO:0007669"/>
    <property type="project" value="UniProtKB-KW"/>
</dbReference>
<keyword evidence="10" id="KW-1015">Disulfide bond</keyword>
<dbReference type="FunFam" id="1.10.510.10:FF:000384">
    <property type="entry name" value="G-type lectin S-receptor-like serine/threonine-protein kinase"/>
    <property type="match status" value="1"/>
</dbReference>
<feature type="non-terminal residue" evidence="17">
    <location>
        <position position="1"/>
    </location>
</feature>
<dbReference type="GO" id="GO:0004674">
    <property type="term" value="F:protein serine/threonine kinase activity"/>
    <property type="evidence" value="ECO:0007669"/>
    <property type="project" value="UniProtKB-KW"/>
</dbReference>
<dbReference type="GO" id="GO:0031625">
    <property type="term" value="F:ubiquitin protein ligase binding"/>
    <property type="evidence" value="ECO:0007669"/>
    <property type="project" value="UniProtKB-ARBA"/>
</dbReference>
<dbReference type="Gene3D" id="1.10.510.10">
    <property type="entry name" value="Transferase(Phosphotransferase) domain 1"/>
    <property type="match status" value="1"/>
</dbReference>
<dbReference type="Pfam" id="PF08276">
    <property type="entry name" value="PAN_2"/>
    <property type="match status" value="1"/>
</dbReference>
<dbReference type="InterPro" id="IPR017441">
    <property type="entry name" value="Protein_kinase_ATP_BS"/>
</dbReference>
<dbReference type="Pfam" id="PF01453">
    <property type="entry name" value="B_lectin"/>
    <property type="match status" value="1"/>
</dbReference>
<dbReference type="GO" id="GO:0005524">
    <property type="term" value="F:ATP binding"/>
    <property type="evidence" value="ECO:0007669"/>
    <property type="project" value="UniProtKB-UniRule"/>
</dbReference>
<keyword evidence="7 12" id="KW-0547">Nucleotide-binding</keyword>
<evidence type="ECO:0000259" key="15">
    <source>
        <dbReference type="PROSITE" id="PS50927"/>
    </source>
</evidence>
<keyword evidence="13" id="KW-0472">Membrane</keyword>
<evidence type="ECO:0000256" key="10">
    <source>
        <dbReference type="ARBA" id="ARBA00023157"/>
    </source>
</evidence>
<evidence type="ECO:0000256" key="4">
    <source>
        <dbReference type="ARBA" id="ARBA00022679"/>
    </source>
</evidence>
<dbReference type="Gene3D" id="3.30.200.20">
    <property type="entry name" value="Phosphorylase Kinase, domain 1"/>
    <property type="match status" value="1"/>
</dbReference>
<feature type="domain" description="Bulb-type lectin" evidence="15">
    <location>
        <begin position="22"/>
        <end position="143"/>
    </location>
</feature>
<dbReference type="InterPro" id="IPR024171">
    <property type="entry name" value="SRK-like_kinase"/>
</dbReference>
<dbReference type="GO" id="GO:0048544">
    <property type="term" value="P:recognition of pollen"/>
    <property type="evidence" value="ECO:0007669"/>
    <property type="project" value="InterPro"/>
</dbReference>
<dbReference type="InterPro" id="IPR011009">
    <property type="entry name" value="Kinase-like_dom_sf"/>
</dbReference>
<dbReference type="PROSITE" id="PS00108">
    <property type="entry name" value="PROTEIN_KINASE_ST"/>
    <property type="match status" value="1"/>
</dbReference>
<evidence type="ECO:0000256" key="7">
    <source>
        <dbReference type="ARBA" id="ARBA00022741"/>
    </source>
</evidence>
<organism evidence="17 18">
    <name type="scientific">Capsella rubella</name>
    <dbReference type="NCBI Taxonomy" id="81985"/>
    <lineage>
        <taxon>Eukaryota</taxon>
        <taxon>Viridiplantae</taxon>
        <taxon>Streptophyta</taxon>
        <taxon>Embryophyta</taxon>
        <taxon>Tracheophyta</taxon>
        <taxon>Spermatophyta</taxon>
        <taxon>Magnoliopsida</taxon>
        <taxon>eudicotyledons</taxon>
        <taxon>Gunneridae</taxon>
        <taxon>Pentapetalae</taxon>
        <taxon>rosids</taxon>
        <taxon>malvids</taxon>
        <taxon>Brassicales</taxon>
        <taxon>Brassicaceae</taxon>
        <taxon>Camelineae</taxon>
        <taxon>Capsella</taxon>
    </lineage>
</organism>
<evidence type="ECO:0000256" key="3">
    <source>
        <dbReference type="ARBA" id="ARBA00022527"/>
    </source>
</evidence>
<keyword evidence="5" id="KW-0732">Signal</keyword>
<keyword evidence="3" id="KW-0723">Serine/threonine-protein kinase</keyword>
<feature type="domain" description="Protein kinase" evidence="14">
    <location>
        <begin position="473"/>
        <end position="760"/>
    </location>
</feature>
<dbReference type="SMART" id="SM00220">
    <property type="entry name" value="S_TKc"/>
    <property type="match status" value="1"/>
</dbReference>
<dbReference type="PIRSF" id="PIRSF000641">
    <property type="entry name" value="SRK"/>
    <property type="match status" value="1"/>
</dbReference>
<dbReference type="InterPro" id="IPR000858">
    <property type="entry name" value="S_locus_glycoprot_dom"/>
</dbReference>
<comment type="subcellular location">
    <subcellularLocation>
        <location evidence="1">Cell membrane</location>
        <topology evidence="1">Single-pass type I membrane protein</topology>
    </subcellularLocation>
</comment>
<evidence type="ECO:0000256" key="2">
    <source>
        <dbReference type="ARBA" id="ARBA00022475"/>
    </source>
</evidence>
<proteinExistence type="predicted"/>
<reference evidence="18" key="1">
    <citation type="journal article" date="2013" name="Nat. Genet.">
        <title>The Capsella rubella genome and the genomic consequences of rapid mating system evolution.</title>
        <authorList>
            <person name="Slotte T."/>
            <person name="Hazzouri K.M."/>
            <person name="Agren J.A."/>
            <person name="Koenig D."/>
            <person name="Maumus F."/>
            <person name="Guo Y.L."/>
            <person name="Steige K."/>
            <person name="Platts A.E."/>
            <person name="Escobar J.S."/>
            <person name="Newman L.K."/>
            <person name="Wang W."/>
            <person name="Mandakova T."/>
            <person name="Vello E."/>
            <person name="Smith L.M."/>
            <person name="Henz S.R."/>
            <person name="Steffen J."/>
            <person name="Takuno S."/>
            <person name="Brandvain Y."/>
            <person name="Coop G."/>
            <person name="Andolfatto P."/>
            <person name="Hu T.T."/>
            <person name="Blanchette M."/>
            <person name="Clark R.M."/>
            <person name="Quesneville H."/>
            <person name="Nordborg M."/>
            <person name="Gaut B.S."/>
            <person name="Lysak M.A."/>
            <person name="Jenkins J."/>
            <person name="Grimwood J."/>
            <person name="Chapman J."/>
            <person name="Prochnik S."/>
            <person name="Shu S."/>
            <person name="Rokhsar D."/>
            <person name="Schmutz J."/>
            <person name="Weigel D."/>
            <person name="Wright S.I."/>
        </authorList>
    </citation>
    <scope>NUCLEOTIDE SEQUENCE [LARGE SCALE GENOMIC DNA]</scope>
    <source>
        <strain evidence="18">cv. Monte Gargano</strain>
    </source>
</reference>
<keyword evidence="11" id="KW-0325">Glycoprotein</keyword>
<name>R0HWX1_9BRAS</name>
<dbReference type="CDD" id="cd00028">
    <property type="entry name" value="B_lectin"/>
    <property type="match status" value="1"/>
</dbReference>
<dbReference type="CDD" id="cd14066">
    <property type="entry name" value="STKc_IRAK"/>
    <property type="match status" value="1"/>
</dbReference>
<dbReference type="SMART" id="SM00473">
    <property type="entry name" value="PAN_AP"/>
    <property type="match status" value="1"/>
</dbReference>
<evidence type="ECO:0000259" key="16">
    <source>
        <dbReference type="PROSITE" id="PS50948"/>
    </source>
</evidence>
<dbReference type="InterPro" id="IPR036426">
    <property type="entry name" value="Bulb-type_lectin_dom_sf"/>
</dbReference>
<feature type="binding site" evidence="12">
    <location>
        <position position="502"/>
    </location>
    <ligand>
        <name>ATP</name>
        <dbReference type="ChEBI" id="CHEBI:30616"/>
    </ligand>
</feature>
<protein>
    <submittedName>
        <fullName evidence="17">Uncharacterized protein</fullName>
    </submittedName>
</protein>
<dbReference type="InterPro" id="IPR003609">
    <property type="entry name" value="Pan_app"/>
</dbReference>